<name>A0ABY8Q5A2_9RHOB</name>
<dbReference type="Pfam" id="PF06048">
    <property type="entry name" value="DUF927"/>
    <property type="match status" value="1"/>
</dbReference>
<keyword evidence="3" id="KW-1185">Reference proteome</keyword>
<gene>
    <name evidence="2" type="ORF">QF092_17405</name>
</gene>
<reference evidence="2 3" key="1">
    <citation type="submission" date="2023-04" db="EMBL/GenBank/DDBJ databases">
        <title>YMD61, complete Genome.</title>
        <authorList>
            <person name="Zhang J."/>
        </authorList>
    </citation>
    <scope>NUCLEOTIDE SEQUENCE [LARGE SCALE GENOMIC DNA]</scope>
    <source>
        <strain evidence="2 3">YMD61</strain>
    </source>
</reference>
<dbReference type="RefSeq" id="WP_281465923.1">
    <property type="nucleotide sequence ID" value="NZ_CP124535.1"/>
</dbReference>
<dbReference type="Proteomes" id="UP001230978">
    <property type="component" value="Chromosome"/>
</dbReference>
<dbReference type="InterPro" id="IPR009270">
    <property type="entry name" value="DUF927"/>
</dbReference>
<proteinExistence type="predicted"/>
<evidence type="ECO:0000313" key="2">
    <source>
        <dbReference type="EMBL" id="WGV16006.1"/>
    </source>
</evidence>
<evidence type="ECO:0000259" key="1">
    <source>
        <dbReference type="Pfam" id="PF06048"/>
    </source>
</evidence>
<organism evidence="2 3">
    <name type="scientific">Fuscovulum ytuae</name>
    <dbReference type="NCBI Taxonomy" id="3042299"/>
    <lineage>
        <taxon>Bacteria</taxon>
        <taxon>Pseudomonadati</taxon>
        <taxon>Pseudomonadota</taxon>
        <taxon>Alphaproteobacteria</taxon>
        <taxon>Rhodobacterales</taxon>
        <taxon>Paracoccaceae</taxon>
        <taxon>Fuscovulum</taxon>
    </lineage>
</organism>
<feature type="domain" description="DUF927" evidence="1">
    <location>
        <begin position="32"/>
        <end position="291"/>
    </location>
</feature>
<evidence type="ECO:0000313" key="3">
    <source>
        <dbReference type="Proteomes" id="UP001230978"/>
    </source>
</evidence>
<sequence length="568" mass="61333">MTNELNLPQDIELPHGFMLLEQGLFEGSPGATADPIFICSPIWVQCKFADPTGKKWGQIVSVKADDGTVHQIRVGRSELFSKPKDVVSRLLDHGLELAPDKNSVNLLIDFLKAARPSDHIVLADHSGWLDHHYSSFIAGKTVIGDLTASTSCNDSGLGASVAVKGSAEDWKVNVGALCSGNPMMLLAASLAFSGPLLRPLGLHGGGLHFRGASSTGKTTLLSLAASVWGSRDQVSQWRATANGLEAIAPAMNDMLLPLDEIAEISPSDLHAAIYMLANGMGKTRMTRDGTIADTHKWRLAIISSGEISVQEKLTEGRLGVRAGHEVRLIDVVADNRRFGAFDKTDGVPDAASFTHLIQANCQKFHGAVGVEFTKALVETIRKGSLPTISSLANKLTRTWMNSLHAVTDGQVERVAHVFAVIAVAGMLATKWGLTGWNPAEVTSAAKEAFVDWFERRYTDKFENGAEFLKHLGIFLAANQNTFVDLDASCTVRDDALGWFDAQRFYLPSTTWMTIFPGVDATAAAKSLLDIGVLMSDGGTRFTRKSPRSIPGRPRLYTVVSERLIALTT</sequence>
<accession>A0ABY8Q5A2</accession>
<protein>
    <submittedName>
        <fullName evidence="2">DUF927 domain-containing protein</fullName>
    </submittedName>
</protein>
<dbReference type="EMBL" id="CP124535">
    <property type="protein sequence ID" value="WGV16006.1"/>
    <property type="molecule type" value="Genomic_DNA"/>
</dbReference>